<keyword evidence="2" id="KW-1185">Reference proteome</keyword>
<reference evidence="1" key="1">
    <citation type="submission" date="2021-06" db="EMBL/GenBank/DDBJ databases">
        <authorList>
            <person name="Kallberg Y."/>
            <person name="Tangrot J."/>
            <person name="Rosling A."/>
        </authorList>
    </citation>
    <scope>NUCLEOTIDE SEQUENCE</scope>
    <source>
        <strain evidence="1">CL356</strain>
    </source>
</reference>
<dbReference type="Proteomes" id="UP000789525">
    <property type="component" value="Unassembled WGS sequence"/>
</dbReference>
<evidence type="ECO:0000313" key="2">
    <source>
        <dbReference type="Proteomes" id="UP000789525"/>
    </source>
</evidence>
<feature type="non-terminal residue" evidence="1">
    <location>
        <position position="1"/>
    </location>
</feature>
<dbReference type="EMBL" id="CAJVPT010000983">
    <property type="protein sequence ID" value="CAG8454312.1"/>
    <property type="molecule type" value="Genomic_DNA"/>
</dbReference>
<accession>A0ACA9K5T5</accession>
<sequence>GAQTVYVKFLRPTLLTYQGDIDTGINRFGRKAEIYIKEAVNASSSVE</sequence>
<organism evidence="1 2">
    <name type="scientific">Acaulospora colombiana</name>
    <dbReference type="NCBI Taxonomy" id="27376"/>
    <lineage>
        <taxon>Eukaryota</taxon>
        <taxon>Fungi</taxon>
        <taxon>Fungi incertae sedis</taxon>
        <taxon>Mucoromycota</taxon>
        <taxon>Glomeromycotina</taxon>
        <taxon>Glomeromycetes</taxon>
        <taxon>Diversisporales</taxon>
        <taxon>Acaulosporaceae</taxon>
        <taxon>Acaulospora</taxon>
    </lineage>
</organism>
<name>A0ACA9K5T5_9GLOM</name>
<gene>
    <name evidence="1" type="ORF">ACOLOM_LOCUS898</name>
</gene>
<protein>
    <submittedName>
        <fullName evidence="1">14800_t:CDS:1</fullName>
    </submittedName>
</protein>
<evidence type="ECO:0000313" key="1">
    <source>
        <dbReference type="EMBL" id="CAG8454312.1"/>
    </source>
</evidence>
<comment type="caution">
    <text evidence="1">The sequence shown here is derived from an EMBL/GenBank/DDBJ whole genome shotgun (WGS) entry which is preliminary data.</text>
</comment>
<proteinExistence type="predicted"/>